<dbReference type="OMA" id="EWSEQID"/>
<protein>
    <submittedName>
        <fullName evidence="4">Protein transport protein USE1, putative</fullName>
    </submittedName>
</protein>
<gene>
    <name evidence="4" type="ORF">PY17X_1224600</name>
    <name evidence="3" type="ORF">PYYM_1224100</name>
</gene>
<name>A0A078KAE0_PLAYE</name>
<dbReference type="Proteomes" id="UP000072904">
    <property type="component" value="Chromosome 12"/>
</dbReference>
<dbReference type="GeneID" id="3791642"/>
<evidence type="ECO:0000313" key="6">
    <source>
        <dbReference type="Proteomes" id="UP000072904"/>
    </source>
</evidence>
<dbReference type="RefSeq" id="XP_726302.2">
    <property type="nucleotide sequence ID" value="XM_721209.2"/>
</dbReference>
<dbReference type="AlphaFoldDB" id="A0A078KAE0"/>
<reference evidence="4" key="3">
    <citation type="submission" date="2014-05" db="EMBL/GenBank/DDBJ databases">
        <authorList>
            <person name="Aslett M.A."/>
            <person name="De Silva N."/>
        </authorList>
    </citation>
    <scope>NUCLEOTIDE SEQUENCE</scope>
    <source>
        <strain evidence="4">17X</strain>
    </source>
</reference>
<dbReference type="VEuPathDB" id="PlasmoDB:Py17XNL_001205106"/>
<dbReference type="Proteomes" id="UP000072874">
    <property type="component" value="Chromosome 12"/>
</dbReference>
<organism evidence="4 5">
    <name type="scientific">Plasmodium yoelii</name>
    <dbReference type="NCBI Taxonomy" id="5861"/>
    <lineage>
        <taxon>Eukaryota</taxon>
        <taxon>Sar</taxon>
        <taxon>Alveolata</taxon>
        <taxon>Apicomplexa</taxon>
        <taxon>Aconoidasida</taxon>
        <taxon>Haemosporida</taxon>
        <taxon>Plasmodiidae</taxon>
        <taxon>Plasmodium</taxon>
        <taxon>Plasmodium (Vinckeia)</taxon>
    </lineage>
</organism>
<accession>A0A078KAE0</accession>
<dbReference type="OrthoDB" id="371948at2759"/>
<evidence type="ECO:0000313" key="4">
    <source>
        <dbReference type="EMBL" id="VTZ80047.1"/>
    </source>
</evidence>
<evidence type="ECO:0000313" key="5">
    <source>
        <dbReference type="Proteomes" id="UP000072874"/>
    </source>
</evidence>
<keyword evidence="2" id="KW-1133">Transmembrane helix</keyword>
<reference evidence="5 6" key="1">
    <citation type="journal article" date="2014" name="BMC Biol.">
        <title>A comprehensive evaluation of rodent malaria parasite genomes and gene expression.</title>
        <authorList>
            <person name="Otto T.D."/>
            <person name="Bohme U."/>
            <person name="Jackson A.P."/>
            <person name="Hunt M."/>
            <person name="Franke-Fayard B."/>
            <person name="Hoeijmakers W.A."/>
            <person name="Religa A.A."/>
            <person name="Robertson L."/>
            <person name="Sanders M."/>
            <person name="Ogun S.A."/>
            <person name="Cunningham D."/>
            <person name="Erhart A."/>
            <person name="Billker O."/>
            <person name="Khan S.M."/>
            <person name="Stunnenberg H.G."/>
            <person name="Langhorne J."/>
            <person name="Holder A.A."/>
            <person name="Waters A.P."/>
            <person name="Newbold C.I."/>
            <person name="Pain A."/>
            <person name="Berriman M."/>
            <person name="Janse C.J."/>
        </authorList>
    </citation>
    <scope>NUCLEOTIDE SEQUENCE [LARGE SCALE GENOMIC DNA]</scope>
    <source>
        <strain evidence="4 5">17X</strain>
        <strain evidence="3 6">YM</strain>
    </source>
</reference>
<feature type="compositionally biased region" description="Basic and acidic residues" evidence="1">
    <location>
        <begin position="130"/>
        <end position="153"/>
    </location>
</feature>
<keyword evidence="2" id="KW-0472">Membrane</keyword>
<evidence type="ECO:0000256" key="1">
    <source>
        <dbReference type="SAM" id="MobiDB-lite"/>
    </source>
</evidence>
<feature type="region of interest" description="Disordered" evidence="1">
    <location>
        <begin position="112"/>
        <end position="172"/>
    </location>
</feature>
<evidence type="ECO:0000256" key="2">
    <source>
        <dbReference type="SAM" id="Phobius"/>
    </source>
</evidence>
<keyword evidence="2" id="KW-0812">Transmembrane</keyword>
<reference evidence="3" key="2">
    <citation type="submission" date="2014-05" db="EMBL/GenBank/DDBJ databases">
        <authorList>
            <person name="Aslett A.Martin."/>
            <person name="De Silva Nishadi"/>
        </authorList>
    </citation>
    <scope>NUCLEOTIDE SEQUENCE</scope>
    <source>
        <strain evidence="3">YM</strain>
    </source>
</reference>
<feature type="transmembrane region" description="Helical" evidence="2">
    <location>
        <begin position="294"/>
        <end position="319"/>
    </location>
</feature>
<reference evidence="4" key="4">
    <citation type="submission" date="2019-05" db="EMBL/GenBank/DDBJ databases">
        <authorList>
            <consortium name="Pathogen Informatics"/>
        </authorList>
    </citation>
    <scope>NUCLEOTIDE SEQUENCE</scope>
    <source>
        <strain evidence="4">17X</strain>
    </source>
</reference>
<evidence type="ECO:0000313" key="3">
    <source>
        <dbReference type="EMBL" id="CDU19412.1"/>
    </source>
</evidence>
<proteinExistence type="predicted"/>
<dbReference type="VEuPathDB" id="PlasmoDB:PYYM_1224100"/>
<dbReference type="VEuPathDB" id="PlasmoDB:PY17X_1224600"/>
<dbReference type="VEuPathDB" id="PlasmoDB:PY05785"/>
<sequence length="320" mass="37437">MIEFDELFELLKEIEISCDKFNEEDKEKEKIILFLNDLNSYISDISHSLKVKTNKISEIDILKKIISKKEKLENVLKNCNTKNEHEDTSSNNSPFINGAVILERNLSMGEKRMNTDQGKQDEEDEEGKQDEEGKRDESVLFLEKRDSPQKENSNDEQNNTLSHNYKVDNNNNNNSNFVKFENCELIKDSLIKEWGNQIDEYDNLKYEFTYEYKKIEFQKKLDKRKNTNTFKDDNIDDELCLLAQEMKENVLAYRQILVDDNKTLEVSATKQANNIDSILDVNKKTKKMGSNQSISFFLSLIIIAVSILLFIFTFFVIILL</sequence>
<dbReference type="EMBL" id="LK934640">
    <property type="protein sequence ID" value="CDU19412.1"/>
    <property type="molecule type" value="Genomic_DNA"/>
</dbReference>
<dbReference type="EMBL" id="LM993666">
    <property type="protein sequence ID" value="VTZ80047.1"/>
    <property type="molecule type" value="Genomic_DNA"/>
</dbReference>
<dbReference type="KEGG" id="pyo:PY17X_1224600"/>